<protein>
    <submittedName>
        <fullName evidence="1">Uncharacterized protein</fullName>
    </submittedName>
</protein>
<dbReference type="RefSeq" id="WP_061409374.1">
    <property type="nucleotide sequence ID" value="NZ_CP069098.1"/>
</dbReference>
<accession>A0A653VBT8</accession>
<sequence length="70" mass="8117">MEIKNIFVLKVLDRFTCGKWDHYPTAEEMKQALLEQFGSYTKLGSTPITFVVIKQNTFYQGDIQDLQEGL</sequence>
<proteinExistence type="predicted"/>
<evidence type="ECO:0000313" key="2">
    <source>
        <dbReference type="Proteomes" id="UP000433089"/>
    </source>
</evidence>
<name>A0A653VBT8_BACAB</name>
<evidence type="ECO:0000313" key="1">
    <source>
        <dbReference type="EMBL" id="VXC03636.1"/>
    </source>
</evidence>
<dbReference type="Proteomes" id="UP000433089">
    <property type="component" value="Unassembled WGS sequence"/>
</dbReference>
<organism evidence="1 2">
    <name type="scientific">Bacillus altitudinis</name>
    <dbReference type="NCBI Taxonomy" id="293387"/>
    <lineage>
        <taxon>Bacteria</taxon>
        <taxon>Bacillati</taxon>
        <taxon>Bacillota</taxon>
        <taxon>Bacilli</taxon>
        <taxon>Bacillales</taxon>
        <taxon>Bacillaceae</taxon>
        <taxon>Bacillus</taxon>
    </lineage>
</organism>
<gene>
    <name evidence="1" type="ORF">BACI348_50100</name>
</gene>
<dbReference type="EMBL" id="CABWLH010000010">
    <property type="protein sequence ID" value="VXC03636.1"/>
    <property type="molecule type" value="Genomic_DNA"/>
</dbReference>
<reference evidence="1 2" key="1">
    <citation type="submission" date="2019-10" db="EMBL/GenBank/DDBJ databases">
        <authorList>
            <person name="Karimi E."/>
        </authorList>
    </citation>
    <scope>NUCLEOTIDE SEQUENCE [LARGE SCALE GENOMIC DNA]</scope>
    <source>
        <strain evidence="1">Bacillus sp. 348</strain>
    </source>
</reference>
<dbReference type="AlphaFoldDB" id="A0A653VBT8"/>